<dbReference type="RefSeq" id="WP_305004688.1">
    <property type="nucleotide sequence ID" value="NZ_JAUQSY010000001.1"/>
</dbReference>
<keyword evidence="1" id="KW-0732">Signal</keyword>
<feature type="domain" description="IPT/TIG" evidence="2">
    <location>
        <begin position="1074"/>
        <end position="1155"/>
    </location>
</feature>
<proteinExistence type="predicted"/>
<evidence type="ECO:0000259" key="3">
    <source>
        <dbReference type="Pfam" id="PF13205"/>
    </source>
</evidence>
<feature type="domain" description="SbsA Ig-like" evidence="3">
    <location>
        <begin position="1158"/>
        <end position="1260"/>
    </location>
</feature>
<dbReference type="Gene3D" id="2.60.40.10">
    <property type="entry name" value="Immunoglobulins"/>
    <property type="match status" value="2"/>
</dbReference>
<dbReference type="InterPro" id="IPR002909">
    <property type="entry name" value="IPT_dom"/>
</dbReference>
<dbReference type="Pfam" id="PF01833">
    <property type="entry name" value="TIG"/>
    <property type="match status" value="2"/>
</dbReference>
<dbReference type="PANTHER" id="PTHR46580">
    <property type="entry name" value="SENSOR KINASE-RELATED"/>
    <property type="match status" value="1"/>
</dbReference>
<sequence length="2337" mass="231849">MKPRPAAGLAGGGAFVRAVLGPAPANVGSGRAGAVSEKDLSASFGAHVYTRPVMMHTATLHWSTTGGRAAGLGRLLLGLALVLGALAARAQAPAWQQAFTLEQYSRNSSAEPRATATDANGDVLITGTFNQELKLGGTVLVSRGGSDVFLAKWRTATGTWAWATAAGGLHNEQVTGIALNGSSVYLTGMYFNTPADGLGVRFGTTPLPGHSPAVAPGSLYLSTSDLFLAKYTDQGSTSALGWVVGGGGTADDVGLGLAVQGSAVYVTGQVNNNQADANQVRIGGLPLPGKGAALNVNALLARYTDLGATARADWAVSEGGTGTDYGTGVAVQGTSVYMTGLYDNTTTNGNAVQFGAVVLNGINNDTNSHDAFVVAYTDAGAAPTCRWGQTGGGLRSLTPNAIVCQGPAVYIGGEFLNDAANSFQTRLGPLALPGERADATQSGFIAKCVDQGSAGSWSWARSVSSNNLDGVQALAVSGSQLYAAGFLSRNNPAGPALAFNGAALPGAPATALCALFVARYTDAGSAAAFDWVATGTAPGLVFALGVSVHGTRVYAPLATANTYAGQPDVTHTATLTGLGTFNRLALGELDATTGAWLRVAEHSPLPVGTSLVRATAPAPDGTLYVTGNFTDQVQFGSTLLTSAGGLDVFVAKYDPATATWLWAVRGGGTADDYGRGLAANANGVYVTGSFTNNSTNGSAVQFGGSALPGASTSTGLDMFLLSYTPAGTLAWARAGGGTADDYGRGLALLGGSVFVTGLYTNTATNGNAVQFGGSALPGSGTSPNTDGFLLKYSEAGSFTSATSFGGTGPDLGYAIATGNGAIYLTGTVTNNSADGNAVRVSGITTSGGASSTTSADVLVLKYRNTTGAPGINVIIVQGGSGTDDGLAISVVGTRVYVGGSFTNDAANGSGVRFAGVALPGMGSSSTTDAFLVKYLDEGLGMRYQWATAAGGSGPDLAYSVAATGTTAYLAGYATNTAADANAVRAAGSPLPGHGSTPNADAFVAAYTDNGTTVTPRWAKAAGADYADQALALTVAGSRLYAAGSLLTPAAFDAISLPSPNLRTVGFLAAVQAGPALTALSPASGPVGTTLTLTGTTLTGATSITFGGASANVVSTGFTVSADGTQITGVVVPAGATTGPVTVTTPDGTSNEVTFTVTPPLAISSVSPTANTRNAPRTSPVQVTFNQALTPGSTAALKVFGGQRGGLRSTASGSTTASGATLGFAPGYAFGPGETVAVSITPAATAAAGGSLARGRVLRFTAAAGVGPGVFGGGSEVSLAGRPTNLTVADIDNDGDLDLLTPDNNTSSVSVRLNNGAGGFSGTTTLPMASQPYALTTADVDGDGDPDLLVGNVAGGSVSVRFNDGAGNFTGTTNVPMPGGPGSLAVGDLDADGDLDLVATNMSANTVNVRFNDGAGNFTGTTQVPVGTLPVTVITADIDGDGDLDILTNNNDLGTVSVRLNNGAGVFSGTTDLPLNSYSFGLVAADLDGDGDLDLLTGSGVVGNTVQVHLNNGAGTFASPTSVVTDFRTQGIVAADVDGDGDLDLLTANTQNSSTVSVRLNNGAASFSGTLNVPTGDNTLAVAAADVDGDGDLDILAANTFSSSVSVRFNQSSPTISGFTPASGPVGTTVTVTGTALTGATALTLNGVAVSGFTVVDAATIQFSVPAGGTSGPIAVTTPGGTATSATSFTVLRDLVVSTGTPAAPVSIAADTYRNVTITGTGAAVLAADANVAGAFEVQAGGFLSTNCQAVTGPGSFALAAGATLAICDANGLRATGNSGPVRVAGTRSFSTGANYVYNGTAAQETGSGLPATVRSLTTVNNSTVTLSLPVNISQTLTIGAAGNLNLGGLALTLLSDATGTALVVNGGAGVVTGGTATVQRYLTPTNPGLGYRHYASPVRGNTLADLQTSTFAPVFNPAYNTSATPNLVTPFPTVFGYDQARVAGPASTYSGFDKGWYSPATSPGTPAAVVVGQGYAVNLAGTEKVDFTGTLNTGTYAVSLARTTGPTAAGGWALVGNPYPAPIDWTRIAASDRAGLDAAMYVFESSSQYGGAYRAYVNGVGSGSPLIATAQGFWVQVSSGQTAGTLTFRDAHRLTDYATQVPMRRGAADTRPQLQLTLTGAGLTDAVYLYAEAGATAAVDASFDAVKMPNPHGLNVATLPATGAALAIDGRAELSAATTIPLQVGVPAAGRYTFTAAALQHLAPGATLVLADALTNTRTVLAPGASYAFATTATTLPGRFFLNLVSAGALGTAPAGAALAAQVLLYPNPAHGTATLQVPAGLRTGPAALLNSLGQTVRTLPLAGPSTTVDLRGLAAGVYTLRLPAATGTIARRLVVE</sequence>
<dbReference type="InterPro" id="IPR013517">
    <property type="entry name" value="FG-GAP"/>
</dbReference>
<organism evidence="4 5">
    <name type="scientific">Hymenobacter aranciens</name>
    <dbReference type="NCBI Taxonomy" id="3063996"/>
    <lineage>
        <taxon>Bacteria</taxon>
        <taxon>Pseudomonadati</taxon>
        <taxon>Bacteroidota</taxon>
        <taxon>Cytophagia</taxon>
        <taxon>Cytophagales</taxon>
        <taxon>Hymenobacteraceae</taxon>
        <taxon>Hymenobacter</taxon>
    </lineage>
</organism>
<dbReference type="NCBIfam" id="TIGR04183">
    <property type="entry name" value="Por_Secre_tail"/>
    <property type="match status" value="1"/>
</dbReference>
<dbReference type="EMBL" id="JAUQSY010000001">
    <property type="protein sequence ID" value="MDO7873373.1"/>
    <property type="molecule type" value="Genomic_DNA"/>
</dbReference>
<name>A0ABT9B9Z4_9BACT</name>
<dbReference type="InterPro" id="IPR028994">
    <property type="entry name" value="Integrin_alpha_N"/>
</dbReference>
<evidence type="ECO:0000256" key="1">
    <source>
        <dbReference type="ARBA" id="ARBA00022729"/>
    </source>
</evidence>
<evidence type="ECO:0000313" key="5">
    <source>
        <dbReference type="Proteomes" id="UP001176429"/>
    </source>
</evidence>
<dbReference type="SUPFAM" id="SSF81296">
    <property type="entry name" value="E set domains"/>
    <property type="match status" value="2"/>
</dbReference>
<feature type="domain" description="IPT/TIG" evidence="2">
    <location>
        <begin position="1613"/>
        <end position="1689"/>
    </location>
</feature>
<dbReference type="Gene3D" id="2.30.30.100">
    <property type="match status" value="1"/>
</dbReference>
<dbReference type="InterPro" id="IPR014756">
    <property type="entry name" value="Ig_E-set"/>
</dbReference>
<dbReference type="Pfam" id="PF13517">
    <property type="entry name" value="FG-GAP_3"/>
    <property type="match status" value="4"/>
</dbReference>
<protein>
    <submittedName>
        <fullName evidence="4">FG-GAP-like repeat-containing protein</fullName>
    </submittedName>
</protein>
<dbReference type="Pfam" id="PF13205">
    <property type="entry name" value="Big_5"/>
    <property type="match status" value="1"/>
</dbReference>
<dbReference type="SUPFAM" id="SSF69318">
    <property type="entry name" value="Integrin alpha N-terminal domain"/>
    <property type="match status" value="2"/>
</dbReference>
<reference evidence="4" key="1">
    <citation type="submission" date="2023-07" db="EMBL/GenBank/DDBJ databases">
        <authorList>
            <person name="Kim M.K."/>
        </authorList>
    </citation>
    <scope>NUCLEOTIDE SEQUENCE</scope>
    <source>
        <strain evidence="4">ASUV-10-1</strain>
    </source>
</reference>
<dbReference type="InterPro" id="IPR032812">
    <property type="entry name" value="SbsA_Ig"/>
</dbReference>
<comment type="caution">
    <text evidence="4">The sequence shown here is derived from an EMBL/GenBank/DDBJ whole genome shotgun (WGS) entry which is preliminary data.</text>
</comment>
<dbReference type="Gene3D" id="2.130.10.130">
    <property type="entry name" value="Integrin alpha, N-terminal"/>
    <property type="match status" value="1"/>
</dbReference>
<evidence type="ECO:0000259" key="2">
    <source>
        <dbReference type="Pfam" id="PF01833"/>
    </source>
</evidence>
<dbReference type="PANTHER" id="PTHR46580:SF2">
    <property type="entry name" value="MAM DOMAIN-CONTAINING PROTEIN"/>
    <property type="match status" value="1"/>
</dbReference>
<dbReference type="Proteomes" id="UP001176429">
    <property type="component" value="Unassembled WGS sequence"/>
</dbReference>
<accession>A0ABT9B9Z4</accession>
<gene>
    <name evidence="4" type="ORF">Q5H93_01425</name>
</gene>
<evidence type="ECO:0000313" key="4">
    <source>
        <dbReference type="EMBL" id="MDO7873373.1"/>
    </source>
</evidence>
<dbReference type="InterPro" id="IPR026444">
    <property type="entry name" value="Secre_tail"/>
</dbReference>
<keyword evidence="5" id="KW-1185">Reference proteome</keyword>
<dbReference type="InterPro" id="IPR013783">
    <property type="entry name" value="Ig-like_fold"/>
</dbReference>